<dbReference type="AlphaFoldDB" id="A0A4C1XUP0"/>
<dbReference type="EMBL" id="BGZK01000978">
    <property type="protein sequence ID" value="GBP67258.1"/>
    <property type="molecule type" value="Genomic_DNA"/>
</dbReference>
<accession>A0A4C1XUP0</accession>
<comment type="caution">
    <text evidence="2">The sequence shown here is derived from an EMBL/GenBank/DDBJ whole genome shotgun (WGS) entry which is preliminary data.</text>
</comment>
<evidence type="ECO:0000313" key="3">
    <source>
        <dbReference type="Proteomes" id="UP000299102"/>
    </source>
</evidence>
<protein>
    <submittedName>
        <fullName evidence="2">Uncharacterized protein</fullName>
    </submittedName>
</protein>
<organism evidence="2 3">
    <name type="scientific">Eumeta variegata</name>
    <name type="common">Bagworm moth</name>
    <name type="synonym">Eumeta japonica</name>
    <dbReference type="NCBI Taxonomy" id="151549"/>
    <lineage>
        <taxon>Eukaryota</taxon>
        <taxon>Metazoa</taxon>
        <taxon>Ecdysozoa</taxon>
        <taxon>Arthropoda</taxon>
        <taxon>Hexapoda</taxon>
        <taxon>Insecta</taxon>
        <taxon>Pterygota</taxon>
        <taxon>Neoptera</taxon>
        <taxon>Endopterygota</taxon>
        <taxon>Lepidoptera</taxon>
        <taxon>Glossata</taxon>
        <taxon>Ditrysia</taxon>
        <taxon>Tineoidea</taxon>
        <taxon>Psychidae</taxon>
        <taxon>Oiketicinae</taxon>
        <taxon>Eumeta</taxon>
    </lineage>
</organism>
<sequence>MPINYLYVTPLQRSGRAARRTSNTPVLIRQKRSPNKRGSIKRTLKGALNTATRETSIRRFELLMMSRHRHDNVRTRTQRPVHTYRTYTARRGGKAGHPARAAVPGGA</sequence>
<feature type="compositionally biased region" description="Basic residues" evidence="1">
    <location>
        <begin position="29"/>
        <end position="38"/>
    </location>
</feature>
<dbReference type="Proteomes" id="UP000299102">
    <property type="component" value="Unassembled WGS sequence"/>
</dbReference>
<evidence type="ECO:0000256" key="1">
    <source>
        <dbReference type="SAM" id="MobiDB-lite"/>
    </source>
</evidence>
<name>A0A4C1XUP0_EUMVA</name>
<evidence type="ECO:0000313" key="2">
    <source>
        <dbReference type="EMBL" id="GBP67258.1"/>
    </source>
</evidence>
<proteinExistence type="predicted"/>
<keyword evidence="3" id="KW-1185">Reference proteome</keyword>
<gene>
    <name evidence="2" type="ORF">EVAR_47210_1</name>
</gene>
<feature type="region of interest" description="Disordered" evidence="1">
    <location>
        <begin position="13"/>
        <end position="38"/>
    </location>
</feature>
<reference evidence="2 3" key="1">
    <citation type="journal article" date="2019" name="Commun. Biol.">
        <title>The bagworm genome reveals a unique fibroin gene that provides high tensile strength.</title>
        <authorList>
            <person name="Kono N."/>
            <person name="Nakamura H."/>
            <person name="Ohtoshi R."/>
            <person name="Tomita M."/>
            <person name="Numata K."/>
            <person name="Arakawa K."/>
        </authorList>
    </citation>
    <scope>NUCLEOTIDE SEQUENCE [LARGE SCALE GENOMIC DNA]</scope>
</reference>